<dbReference type="InterPro" id="IPR002155">
    <property type="entry name" value="Thiolase"/>
</dbReference>
<keyword evidence="3 5" id="KW-0012">Acyltransferase</keyword>
<dbReference type="InterPro" id="IPR050215">
    <property type="entry name" value="Thiolase-like_sf_Thiolase"/>
</dbReference>
<dbReference type="InterPro" id="IPR020616">
    <property type="entry name" value="Thiolase_N"/>
</dbReference>
<feature type="domain" description="Thiolase N-terminal" evidence="6">
    <location>
        <begin position="8"/>
        <end position="261"/>
    </location>
</feature>
<keyword evidence="9" id="KW-1185">Reference proteome</keyword>
<dbReference type="CDD" id="cd00751">
    <property type="entry name" value="thiolase"/>
    <property type="match status" value="1"/>
</dbReference>
<dbReference type="InterPro" id="IPR016039">
    <property type="entry name" value="Thiolase-like"/>
</dbReference>
<evidence type="ECO:0000313" key="9">
    <source>
        <dbReference type="Proteomes" id="UP000546324"/>
    </source>
</evidence>
<dbReference type="AlphaFoldDB" id="A0A7X0FYV8"/>
<evidence type="ECO:0000259" key="7">
    <source>
        <dbReference type="Pfam" id="PF02803"/>
    </source>
</evidence>
<accession>A0A7X0FYV8</accession>
<proteinExistence type="inferred from homology"/>
<organism evidence="8 9">
    <name type="scientific">Actinomadura coerulea</name>
    <dbReference type="NCBI Taxonomy" id="46159"/>
    <lineage>
        <taxon>Bacteria</taxon>
        <taxon>Bacillati</taxon>
        <taxon>Actinomycetota</taxon>
        <taxon>Actinomycetes</taxon>
        <taxon>Streptosporangiales</taxon>
        <taxon>Thermomonosporaceae</taxon>
        <taxon>Actinomadura</taxon>
    </lineage>
</organism>
<dbReference type="PIRSF" id="PIRSF000429">
    <property type="entry name" value="Ac-CoA_Ac_transf"/>
    <property type="match status" value="1"/>
</dbReference>
<dbReference type="PANTHER" id="PTHR43853:SF2">
    <property type="entry name" value="3-OXOADIPYL-COA_3-OXO-5,6-DEHYDROSUBERYL-COA THIOLASE"/>
    <property type="match status" value="1"/>
</dbReference>
<dbReference type="InterPro" id="IPR020617">
    <property type="entry name" value="Thiolase_C"/>
</dbReference>
<evidence type="ECO:0000256" key="4">
    <source>
        <dbReference type="PIRSR" id="PIRSR000429-1"/>
    </source>
</evidence>
<evidence type="ECO:0000256" key="1">
    <source>
        <dbReference type="ARBA" id="ARBA00010982"/>
    </source>
</evidence>
<dbReference type="RefSeq" id="WP_185025850.1">
    <property type="nucleotide sequence ID" value="NZ_JACHMQ010000001.1"/>
</dbReference>
<dbReference type="SUPFAM" id="SSF53901">
    <property type="entry name" value="Thiolase-like"/>
    <property type="match status" value="2"/>
</dbReference>
<dbReference type="GO" id="GO:0005737">
    <property type="term" value="C:cytoplasm"/>
    <property type="evidence" value="ECO:0007669"/>
    <property type="project" value="UniProtKB-ARBA"/>
</dbReference>
<feature type="active site" description="Acyl-thioester intermediate" evidence="4">
    <location>
        <position position="96"/>
    </location>
</feature>
<dbReference type="PROSITE" id="PS00737">
    <property type="entry name" value="THIOLASE_2"/>
    <property type="match status" value="1"/>
</dbReference>
<dbReference type="Pfam" id="PF02803">
    <property type="entry name" value="Thiolase_C"/>
    <property type="match status" value="1"/>
</dbReference>
<dbReference type="InterPro" id="IPR020613">
    <property type="entry name" value="Thiolase_CS"/>
</dbReference>
<protein>
    <submittedName>
        <fullName evidence="8">Acetyl-CoA acyltransferase</fullName>
        <ecNumber evidence="8">2.3.1.16</ecNumber>
    </submittedName>
</protein>
<gene>
    <name evidence="8" type="ORF">BKA00_003189</name>
</gene>
<feature type="active site" description="Proton acceptor" evidence="4">
    <location>
        <position position="349"/>
    </location>
</feature>
<comment type="caution">
    <text evidence="8">The sequence shown here is derived from an EMBL/GenBank/DDBJ whole genome shotgun (WGS) entry which is preliminary data.</text>
</comment>
<dbReference type="NCBIfam" id="TIGR01930">
    <property type="entry name" value="AcCoA-C-Actrans"/>
    <property type="match status" value="1"/>
</dbReference>
<dbReference type="Proteomes" id="UP000546324">
    <property type="component" value="Unassembled WGS sequence"/>
</dbReference>
<sequence length="400" mass="42211">MPRTARDVVFVDGVRTPFGKAGPKGLYAQTRADDMVVRAIRELMRRNPSLPPERVDEVAVAATTQTGDQGLTIGRSAAVLAGLPKSVPGFAVDRMCAGAMTAVTTTGAGIAFGSYDVAIAGGVEHMGRHPMGEGVDPNPRFLADKLVDPSALVMGSTAENLHDRFPGITKERADAYAVRSQRKVAEAYAAGRIQPDLVPTAVRSADLGWGLATDDEPPRPGTTMESLAALKTPFRVHGNVTAGNAAGLNDGATACLLAAEDVARELGLAPRMRLVDFAFAGVEPEVMGVGPVPATEKLLARNALTMDDIGLIEINEAFAVQVLAFLEHFKIADDDARVNPWGGAIALGHPLASSGVRLMNQLSRLFEERTDVRFGLTTMCVGMGMGGTVLWENANWEGAK</sequence>
<evidence type="ECO:0000256" key="3">
    <source>
        <dbReference type="ARBA" id="ARBA00023315"/>
    </source>
</evidence>
<evidence type="ECO:0000259" key="6">
    <source>
        <dbReference type="Pfam" id="PF00108"/>
    </source>
</evidence>
<evidence type="ECO:0000313" key="8">
    <source>
        <dbReference type="EMBL" id="MBB6396275.1"/>
    </source>
</evidence>
<dbReference type="GO" id="GO:0003988">
    <property type="term" value="F:acetyl-CoA C-acyltransferase activity"/>
    <property type="evidence" value="ECO:0007669"/>
    <property type="project" value="UniProtKB-EC"/>
</dbReference>
<evidence type="ECO:0000256" key="5">
    <source>
        <dbReference type="RuleBase" id="RU003557"/>
    </source>
</evidence>
<dbReference type="PANTHER" id="PTHR43853">
    <property type="entry name" value="3-KETOACYL-COA THIOLASE, PEROXISOMAL"/>
    <property type="match status" value="1"/>
</dbReference>
<dbReference type="Pfam" id="PF00108">
    <property type="entry name" value="Thiolase_N"/>
    <property type="match status" value="1"/>
</dbReference>
<feature type="active site" description="Proton acceptor" evidence="4">
    <location>
        <position position="380"/>
    </location>
</feature>
<evidence type="ECO:0000256" key="2">
    <source>
        <dbReference type="ARBA" id="ARBA00022679"/>
    </source>
</evidence>
<dbReference type="GO" id="GO:0010124">
    <property type="term" value="P:phenylacetate catabolic process"/>
    <property type="evidence" value="ECO:0007669"/>
    <property type="project" value="TreeGrafter"/>
</dbReference>
<dbReference type="Gene3D" id="3.40.47.10">
    <property type="match status" value="2"/>
</dbReference>
<feature type="domain" description="Thiolase C-terminal" evidence="7">
    <location>
        <begin position="270"/>
        <end position="390"/>
    </location>
</feature>
<reference evidence="8 9" key="1">
    <citation type="submission" date="2020-08" db="EMBL/GenBank/DDBJ databases">
        <title>Sequencing the genomes of 1000 actinobacteria strains.</title>
        <authorList>
            <person name="Klenk H.-P."/>
        </authorList>
    </citation>
    <scope>NUCLEOTIDE SEQUENCE [LARGE SCALE GENOMIC DNA]</scope>
    <source>
        <strain evidence="8 9">DSM 43675</strain>
    </source>
</reference>
<dbReference type="GO" id="GO:0006635">
    <property type="term" value="P:fatty acid beta-oxidation"/>
    <property type="evidence" value="ECO:0007669"/>
    <property type="project" value="TreeGrafter"/>
</dbReference>
<dbReference type="EC" id="2.3.1.16" evidence="8"/>
<name>A0A7X0FYV8_9ACTN</name>
<comment type="similarity">
    <text evidence="1 5">Belongs to the thiolase-like superfamily. Thiolase family.</text>
</comment>
<dbReference type="EMBL" id="JACHMQ010000001">
    <property type="protein sequence ID" value="MBB6396275.1"/>
    <property type="molecule type" value="Genomic_DNA"/>
</dbReference>
<keyword evidence="2 5" id="KW-0808">Transferase</keyword>